<protein>
    <submittedName>
        <fullName evidence="6">Putative F420-dependent oxidoreductase</fullName>
    </submittedName>
</protein>
<dbReference type="InterPro" id="IPR050172">
    <property type="entry name" value="SsuD_RutA_monooxygenase"/>
</dbReference>
<gene>
    <name evidence="6" type="ORF">EV186_102237</name>
</gene>
<name>A0A4R6SG89_LABRH</name>
<dbReference type="AlphaFoldDB" id="A0A4R6SG89"/>
<keyword evidence="1" id="KW-0285">Flavoprotein</keyword>
<dbReference type="InterPro" id="IPR019921">
    <property type="entry name" value="Lucif-like_OxRdtase_Rv2161c"/>
</dbReference>
<dbReference type="InterPro" id="IPR011251">
    <property type="entry name" value="Luciferase-like_dom"/>
</dbReference>
<dbReference type="NCBIfam" id="TIGR03619">
    <property type="entry name" value="F420_Rv2161c"/>
    <property type="match status" value="1"/>
</dbReference>
<accession>A0A4R6SG89</accession>
<evidence type="ECO:0000259" key="5">
    <source>
        <dbReference type="Pfam" id="PF00296"/>
    </source>
</evidence>
<evidence type="ECO:0000313" key="7">
    <source>
        <dbReference type="Proteomes" id="UP000295444"/>
    </source>
</evidence>
<keyword evidence="2" id="KW-0288">FMN</keyword>
<dbReference type="Proteomes" id="UP000295444">
    <property type="component" value="Unassembled WGS sequence"/>
</dbReference>
<dbReference type="GO" id="GO:0008726">
    <property type="term" value="F:alkanesulfonate monooxygenase activity"/>
    <property type="evidence" value="ECO:0007669"/>
    <property type="project" value="TreeGrafter"/>
</dbReference>
<proteinExistence type="predicted"/>
<dbReference type="Gene3D" id="3.20.20.30">
    <property type="entry name" value="Luciferase-like domain"/>
    <property type="match status" value="1"/>
</dbReference>
<dbReference type="GO" id="GO:0046306">
    <property type="term" value="P:alkanesulfonate catabolic process"/>
    <property type="evidence" value="ECO:0007669"/>
    <property type="project" value="TreeGrafter"/>
</dbReference>
<dbReference type="InterPro" id="IPR036661">
    <property type="entry name" value="Luciferase-like_sf"/>
</dbReference>
<keyword evidence="3" id="KW-0560">Oxidoreductase</keyword>
<keyword evidence="7" id="KW-1185">Reference proteome</keyword>
<evidence type="ECO:0000256" key="4">
    <source>
        <dbReference type="ARBA" id="ARBA00023033"/>
    </source>
</evidence>
<keyword evidence="4" id="KW-0503">Monooxygenase</keyword>
<evidence type="ECO:0000256" key="2">
    <source>
        <dbReference type="ARBA" id="ARBA00022643"/>
    </source>
</evidence>
<evidence type="ECO:0000256" key="1">
    <source>
        <dbReference type="ARBA" id="ARBA00022630"/>
    </source>
</evidence>
<reference evidence="6 7" key="1">
    <citation type="submission" date="2019-03" db="EMBL/GenBank/DDBJ databases">
        <title>Genomic Encyclopedia of Type Strains, Phase IV (KMG-IV): sequencing the most valuable type-strain genomes for metagenomic binning, comparative biology and taxonomic classification.</title>
        <authorList>
            <person name="Goeker M."/>
        </authorList>
    </citation>
    <scope>NUCLEOTIDE SEQUENCE [LARGE SCALE GENOMIC DNA]</scope>
    <source>
        <strain evidence="6 7">DSM 45361</strain>
    </source>
</reference>
<evidence type="ECO:0000256" key="3">
    <source>
        <dbReference type="ARBA" id="ARBA00023002"/>
    </source>
</evidence>
<organism evidence="6 7">
    <name type="scientific">Labedaea rhizosphaerae</name>
    <dbReference type="NCBI Taxonomy" id="598644"/>
    <lineage>
        <taxon>Bacteria</taxon>
        <taxon>Bacillati</taxon>
        <taxon>Actinomycetota</taxon>
        <taxon>Actinomycetes</taxon>
        <taxon>Pseudonocardiales</taxon>
        <taxon>Pseudonocardiaceae</taxon>
        <taxon>Labedaea</taxon>
    </lineage>
</organism>
<dbReference type="PANTHER" id="PTHR42847">
    <property type="entry name" value="ALKANESULFONATE MONOOXYGENASE"/>
    <property type="match status" value="1"/>
</dbReference>
<dbReference type="SUPFAM" id="SSF51679">
    <property type="entry name" value="Bacterial luciferase-like"/>
    <property type="match status" value="1"/>
</dbReference>
<dbReference type="EMBL" id="SNXZ01000002">
    <property type="protein sequence ID" value="TDQ00376.1"/>
    <property type="molecule type" value="Genomic_DNA"/>
</dbReference>
<comment type="caution">
    <text evidence="6">The sequence shown here is derived from an EMBL/GenBank/DDBJ whole genome shotgun (WGS) entry which is preliminary data.</text>
</comment>
<dbReference type="PANTHER" id="PTHR42847:SF4">
    <property type="entry name" value="ALKANESULFONATE MONOOXYGENASE-RELATED"/>
    <property type="match status" value="1"/>
</dbReference>
<dbReference type="Pfam" id="PF00296">
    <property type="entry name" value="Bac_luciferase"/>
    <property type="match status" value="1"/>
</dbReference>
<sequence length="271" mass="29996">MDLGVIMFNGYALPPADLARAVEERGFESLFFPEHTHVPVRSSHPDGRDMRRYSRAFDPFVSLGAAAAVTTRIKLGTAVCLVAQRDPIITAKEVATVDHLSGGRMLFGVGAGWNREEMANHGTDPRTRMVLLAERIKAMKAIWTEEEAEFHGKLVDFDPIWLWPKPVRRPHPPVLVGGSGPTTEDRVLDFGDEWFPQLESYPSIEELGARIAALRERAGRRVPVTLFEVPPDRDTIDRLEAVGVDRCLLGLRAENAADGLSNLDVLAGVLR</sequence>
<evidence type="ECO:0000313" key="6">
    <source>
        <dbReference type="EMBL" id="TDQ00376.1"/>
    </source>
</evidence>
<feature type="domain" description="Luciferase-like" evidence="5">
    <location>
        <begin position="17"/>
        <end position="225"/>
    </location>
</feature>
<dbReference type="RefSeq" id="WP_208115554.1">
    <property type="nucleotide sequence ID" value="NZ_SNXZ01000002.1"/>
</dbReference>